<dbReference type="Pfam" id="PF00392">
    <property type="entry name" value="GntR"/>
    <property type="match status" value="1"/>
</dbReference>
<sequence length="120" mass="13845">MEIIFDENTPIYIQIMNIIKRQIVSKELKGGEKLASVRDLSTDLKVNPNTIQRAYKELEREGIAYTQRGMGTFITEDENILFSLRRDTANEVMNSFIEGMKQLGFSNDEILDLVSKNLRK</sequence>
<dbReference type="PANTHER" id="PTHR38445">
    <property type="entry name" value="HTH-TYPE TRANSCRIPTIONAL REPRESSOR YTRA"/>
    <property type="match status" value="1"/>
</dbReference>
<keyword evidence="1" id="KW-0805">Transcription regulation</keyword>
<keyword evidence="3" id="KW-0804">Transcription</keyword>
<keyword evidence="2" id="KW-0238">DNA-binding</keyword>
<dbReference type="CDD" id="cd07377">
    <property type="entry name" value="WHTH_GntR"/>
    <property type="match status" value="1"/>
</dbReference>
<evidence type="ECO:0000259" key="4">
    <source>
        <dbReference type="PROSITE" id="PS50949"/>
    </source>
</evidence>
<dbReference type="PROSITE" id="PS50949">
    <property type="entry name" value="HTH_GNTR"/>
    <property type="match status" value="1"/>
</dbReference>
<dbReference type="EMBL" id="JBJHZY010000001">
    <property type="protein sequence ID" value="MFL0266969.1"/>
    <property type="molecule type" value="Genomic_DNA"/>
</dbReference>
<gene>
    <name evidence="5" type="ORF">ACJDUH_02550</name>
</gene>
<organism evidence="5 6">
    <name type="scientific">Candidatus Clostridium radicumherbarum</name>
    <dbReference type="NCBI Taxonomy" id="3381662"/>
    <lineage>
        <taxon>Bacteria</taxon>
        <taxon>Bacillati</taxon>
        <taxon>Bacillota</taxon>
        <taxon>Clostridia</taxon>
        <taxon>Eubacteriales</taxon>
        <taxon>Clostridiaceae</taxon>
        <taxon>Clostridium</taxon>
    </lineage>
</organism>
<dbReference type="SMART" id="SM00345">
    <property type="entry name" value="HTH_GNTR"/>
    <property type="match status" value="1"/>
</dbReference>
<dbReference type="Proteomes" id="UP001623661">
    <property type="component" value="Unassembled WGS sequence"/>
</dbReference>
<feature type="domain" description="HTH gntR-type" evidence="4">
    <location>
        <begin position="9"/>
        <end position="77"/>
    </location>
</feature>
<accession>A0ABW8TNG7</accession>
<dbReference type="InterPro" id="IPR000524">
    <property type="entry name" value="Tscrpt_reg_HTH_GntR"/>
</dbReference>
<dbReference type="InterPro" id="IPR036390">
    <property type="entry name" value="WH_DNA-bd_sf"/>
</dbReference>
<dbReference type="InterPro" id="IPR036388">
    <property type="entry name" value="WH-like_DNA-bd_sf"/>
</dbReference>
<dbReference type="RefSeq" id="WP_406763583.1">
    <property type="nucleotide sequence ID" value="NZ_JBJHZY010000001.1"/>
</dbReference>
<proteinExistence type="predicted"/>
<dbReference type="Gene3D" id="1.10.10.10">
    <property type="entry name" value="Winged helix-like DNA-binding domain superfamily/Winged helix DNA-binding domain"/>
    <property type="match status" value="1"/>
</dbReference>
<evidence type="ECO:0000256" key="3">
    <source>
        <dbReference type="ARBA" id="ARBA00023163"/>
    </source>
</evidence>
<protein>
    <submittedName>
        <fullName evidence="5">GntR family transcriptional regulator</fullName>
    </submittedName>
</protein>
<evidence type="ECO:0000313" key="6">
    <source>
        <dbReference type="Proteomes" id="UP001623661"/>
    </source>
</evidence>
<evidence type="ECO:0000256" key="1">
    <source>
        <dbReference type="ARBA" id="ARBA00023015"/>
    </source>
</evidence>
<evidence type="ECO:0000256" key="2">
    <source>
        <dbReference type="ARBA" id="ARBA00023125"/>
    </source>
</evidence>
<dbReference type="SUPFAM" id="SSF46785">
    <property type="entry name" value="Winged helix' DNA-binding domain"/>
    <property type="match status" value="1"/>
</dbReference>
<comment type="caution">
    <text evidence="5">The sequence shown here is derived from an EMBL/GenBank/DDBJ whole genome shotgun (WGS) entry which is preliminary data.</text>
</comment>
<evidence type="ECO:0000313" key="5">
    <source>
        <dbReference type="EMBL" id="MFL0266969.1"/>
    </source>
</evidence>
<reference evidence="5 6" key="1">
    <citation type="submission" date="2024-11" db="EMBL/GenBank/DDBJ databases">
        <authorList>
            <person name="Heng Y.C."/>
            <person name="Lim A.C.H."/>
            <person name="Lee J.K.Y."/>
            <person name="Kittelmann S."/>
        </authorList>
    </citation>
    <scope>NUCLEOTIDE SEQUENCE [LARGE SCALE GENOMIC DNA]</scope>
    <source>
        <strain evidence="5 6">WILCCON 0202</strain>
    </source>
</reference>
<keyword evidence="6" id="KW-1185">Reference proteome</keyword>
<dbReference type="PANTHER" id="PTHR38445:SF6">
    <property type="entry name" value="GNTR-FAMILY TRANSCRIPTIONAL REGULATOR"/>
    <property type="match status" value="1"/>
</dbReference>
<name>A0ABW8TNG7_9CLOT</name>